<organism evidence="10 11">
    <name type="scientific">Saitoella complicata (strain BCRC 22490 / CBS 7301 / JCM 7358 / NBRC 10748 / NRRL Y-17804)</name>
    <dbReference type="NCBI Taxonomy" id="698492"/>
    <lineage>
        <taxon>Eukaryota</taxon>
        <taxon>Fungi</taxon>
        <taxon>Dikarya</taxon>
        <taxon>Ascomycota</taxon>
        <taxon>Taphrinomycotina</taxon>
        <taxon>Taphrinomycotina incertae sedis</taxon>
        <taxon>Saitoella</taxon>
    </lineage>
</organism>
<evidence type="ECO:0000256" key="8">
    <source>
        <dbReference type="RuleBase" id="RU361168"/>
    </source>
</evidence>
<dbReference type="Gene3D" id="3.20.20.70">
    <property type="entry name" value="Aldolase class I"/>
    <property type="match status" value="1"/>
</dbReference>
<dbReference type="CDD" id="cd14792">
    <property type="entry name" value="GH27"/>
    <property type="match status" value="1"/>
</dbReference>
<evidence type="ECO:0000313" key="10">
    <source>
        <dbReference type="EMBL" id="GAO51779.1"/>
    </source>
</evidence>
<dbReference type="GO" id="GO:0005995">
    <property type="term" value="P:melibiose catabolic process"/>
    <property type="evidence" value="ECO:0007669"/>
    <property type="project" value="UniProtKB-ARBA"/>
</dbReference>
<proteinExistence type="inferred from homology"/>
<sequence length="325" mass="35964">MFSLLAIASLLGLLPTALSHDNGLAKIPQMGWNTWNHYACNINEYGVLTSAQQLVSECLLDLGYEYLVMDDCWSASRNSTGHLQANTTKFPRGIGPLVDEVHGMGLKFGMYSDAGKYTCGGYAGSLDHETIHAETFAAGGVDYLKYGNCFDEGRSGTANISYEGYERMTDALNATGRPILYSLCNWGEDGVWNWGSTIANSWPITVVSTITLPVRNNRCPCQTYDCALPGYHRSILNKAAPVLQKNSAQFGGWADLDMLEGGNRGMGYEEYKTHFSMWAAVKSSLLLLGNDISNMTDETRSIIIFRRSLRLSRILLERQRRGWSS</sequence>
<dbReference type="PRINTS" id="PR00740">
    <property type="entry name" value="GLHYDRLASE27"/>
</dbReference>
<dbReference type="PROSITE" id="PS00512">
    <property type="entry name" value="ALPHA_GALACTOSIDASE"/>
    <property type="match status" value="1"/>
</dbReference>
<dbReference type="InterPro" id="IPR013785">
    <property type="entry name" value="Aldolase_TIM"/>
</dbReference>
<evidence type="ECO:0000313" key="11">
    <source>
        <dbReference type="Proteomes" id="UP000033140"/>
    </source>
</evidence>
<evidence type="ECO:0000256" key="4">
    <source>
        <dbReference type="ARBA" id="ARBA00022729"/>
    </source>
</evidence>
<dbReference type="EMBL" id="BACD03000052">
    <property type="protein sequence ID" value="GAO51779.1"/>
    <property type="molecule type" value="Genomic_DNA"/>
</dbReference>
<keyword evidence="5 8" id="KW-0378">Hydrolase</keyword>
<gene>
    <name evidence="10" type="ORF">G7K_5872-t1</name>
</gene>
<feature type="signal peptide" evidence="9">
    <location>
        <begin position="1"/>
        <end position="19"/>
    </location>
</feature>
<dbReference type="InterPro" id="IPR002241">
    <property type="entry name" value="Glyco_hydro_27"/>
</dbReference>
<reference evidence="10 11" key="1">
    <citation type="journal article" date="2011" name="J. Gen. Appl. Microbiol.">
        <title>Draft genome sequencing of the enigmatic yeast Saitoella complicata.</title>
        <authorList>
            <person name="Nishida H."/>
            <person name="Hamamoto M."/>
            <person name="Sugiyama J."/>
        </authorList>
    </citation>
    <scope>NUCLEOTIDE SEQUENCE [LARGE SCALE GENOMIC DNA]</scope>
    <source>
        <strain evidence="10 11">NRRL Y-17804</strain>
    </source>
</reference>
<dbReference type="STRING" id="698492.A0A0E9NPL3"/>
<keyword evidence="4 9" id="KW-0732">Signal</keyword>
<reference evidence="10 11" key="2">
    <citation type="journal article" date="2014" name="J. Gen. Appl. Microbiol.">
        <title>The early diverging ascomycetous budding yeast Saitoella complicata has three histone deacetylases belonging to the Clr6, Hos2, and Rpd3 lineages.</title>
        <authorList>
            <person name="Nishida H."/>
            <person name="Matsumoto T."/>
            <person name="Kondo S."/>
            <person name="Hamamoto M."/>
            <person name="Yoshikawa H."/>
        </authorList>
    </citation>
    <scope>NUCLEOTIDE SEQUENCE [LARGE SCALE GENOMIC DNA]</scope>
    <source>
        <strain evidence="10 11">NRRL Y-17804</strain>
    </source>
</reference>
<comment type="similarity">
    <text evidence="2 8">Belongs to the glycosyl hydrolase 27 family.</text>
</comment>
<dbReference type="SUPFAM" id="SSF51445">
    <property type="entry name" value="(Trans)glycosidases"/>
    <property type="match status" value="1"/>
</dbReference>
<dbReference type="Proteomes" id="UP000033140">
    <property type="component" value="Unassembled WGS sequence"/>
</dbReference>
<dbReference type="EC" id="3.2.1.22" evidence="3 8"/>
<dbReference type="InterPro" id="IPR017853">
    <property type="entry name" value="GH"/>
</dbReference>
<dbReference type="GO" id="GO:0004557">
    <property type="term" value="F:alpha-galactosidase activity"/>
    <property type="evidence" value="ECO:0007669"/>
    <property type="project" value="UniProtKB-EC"/>
</dbReference>
<dbReference type="FunFam" id="3.20.20.70:FF:000202">
    <property type="entry name" value="Alpha-galactosidase"/>
    <property type="match status" value="1"/>
</dbReference>
<evidence type="ECO:0000256" key="7">
    <source>
        <dbReference type="ARBA" id="ARBA00023295"/>
    </source>
</evidence>
<dbReference type="PANTHER" id="PTHR11452:SF75">
    <property type="entry name" value="ALPHA-GALACTOSIDASE MEL1"/>
    <property type="match status" value="1"/>
</dbReference>
<evidence type="ECO:0000256" key="6">
    <source>
        <dbReference type="ARBA" id="ARBA00023157"/>
    </source>
</evidence>
<evidence type="ECO:0000256" key="2">
    <source>
        <dbReference type="ARBA" id="ARBA00009743"/>
    </source>
</evidence>
<dbReference type="AlphaFoldDB" id="A0A0E9NPL3"/>
<evidence type="ECO:0000256" key="1">
    <source>
        <dbReference type="ARBA" id="ARBA00001255"/>
    </source>
</evidence>
<evidence type="ECO:0000256" key="3">
    <source>
        <dbReference type="ARBA" id="ARBA00012755"/>
    </source>
</evidence>
<name>A0A0E9NPL3_SAICN</name>
<dbReference type="Pfam" id="PF16499">
    <property type="entry name" value="Melibiase_2"/>
    <property type="match status" value="1"/>
</dbReference>
<comment type="catalytic activity">
    <reaction evidence="1 8">
        <text>Hydrolysis of terminal, non-reducing alpha-D-galactose residues in alpha-D-galactosides, including galactose oligosaccharides, galactomannans and galactolipids.</text>
        <dbReference type="EC" id="3.2.1.22"/>
    </reaction>
</comment>
<evidence type="ECO:0000256" key="9">
    <source>
        <dbReference type="SAM" id="SignalP"/>
    </source>
</evidence>
<keyword evidence="11" id="KW-1185">Reference proteome</keyword>
<evidence type="ECO:0000256" key="5">
    <source>
        <dbReference type="ARBA" id="ARBA00022801"/>
    </source>
</evidence>
<reference evidence="10 11" key="3">
    <citation type="journal article" date="2015" name="Genome Announc.">
        <title>Draft Genome Sequence of the Archiascomycetous Yeast Saitoella complicata.</title>
        <authorList>
            <person name="Yamauchi K."/>
            <person name="Kondo S."/>
            <person name="Hamamoto M."/>
            <person name="Takahashi Y."/>
            <person name="Ogura Y."/>
            <person name="Hayashi T."/>
            <person name="Nishida H."/>
        </authorList>
    </citation>
    <scope>NUCLEOTIDE SEQUENCE [LARGE SCALE GENOMIC DNA]</scope>
    <source>
        <strain evidence="10 11">NRRL Y-17804</strain>
    </source>
</reference>
<comment type="caution">
    <text evidence="10">The sequence shown here is derived from an EMBL/GenBank/DDBJ whole genome shotgun (WGS) entry which is preliminary data.</text>
</comment>
<keyword evidence="7 8" id="KW-0326">Glycosidase</keyword>
<accession>A0A0E9NPL3</accession>
<feature type="chain" id="PRO_5002430536" description="Alpha-galactosidase" evidence="9">
    <location>
        <begin position="20"/>
        <end position="325"/>
    </location>
</feature>
<keyword evidence="6 8" id="KW-1015">Disulfide bond</keyword>
<dbReference type="InterPro" id="IPR000111">
    <property type="entry name" value="Glyco_hydro_27/36_CS"/>
</dbReference>
<dbReference type="PANTHER" id="PTHR11452">
    <property type="entry name" value="ALPHA-GALACTOSIDASE/ALPHA-N-ACETYLGALACTOSAMINIDASE"/>
    <property type="match status" value="1"/>
</dbReference>
<protein>
    <recommendedName>
        <fullName evidence="3 8">Alpha-galactosidase</fullName>
        <ecNumber evidence="3 8">3.2.1.22</ecNumber>
    </recommendedName>
    <alternativeName>
        <fullName evidence="8">Melibiase</fullName>
    </alternativeName>
</protein>